<dbReference type="Gene3D" id="1.50.10.10">
    <property type="match status" value="1"/>
</dbReference>
<protein>
    <recommendedName>
        <fullName evidence="4">Cellobiose 2-epimerase</fullName>
        <shortName evidence="4">CE</shortName>
        <ecNumber evidence="4">5.1.3.11</ecNumber>
    </recommendedName>
</protein>
<dbReference type="Proteomes" id="UP000255036">
    <property type="component" value="Unassembled WGS sequence"/>
</dbReference>
<proteinExistence type="inferred from homology"/>
<evidence type="ECO:0000313" key="6">
    <source>
        <dbReference type="Proteomes" id="UP000255036"/>
    </source>
</evidence>
<dbReference type="InterPro" id="IPR008928">
    <property type="entry name" value="6-hairpin_glycosidase_sf"/>
</dbReference>
<dbReference type="GO" id="GO:0047736">
    <property type="term" value="F:cellobiose epimerase activity"/>
    <property type="evidence" value="ECO:0007669"/>
    <property type="project" value="UniProtKB-UniRule"/>
</dbReference>
<comment type="caution">
    <text evidence="5">The sequence shown here is derived from an EMBL/GenBank/DDBJ whole genome shotgun (WGS) entry which is preliminary data.</text>
</comment>
<gene>
    <name evidence="5" type="ORF">DWV06_07180</name>
</gene>
<dbReference type="InterPro" id="IPR028584">
    <property type="entry name" value="Cellobiose_2_epim"/>
</dbReference>
<dbReference type="AlphaFoldDB" id="A0A371AWV8"/>
<dbReference type="GO" id="GO:0005975">
    <property type="term" value="P:carbohydrate metabolic process"/>
    <property type="evidence" value="ECO:0007669"/>
    <property type="project" value="InterPro"/>
</dbReference>
<dbReference type="RefSeq" id="WP_115481499.1">
    <property type="nucleotide sequence ID" value="NZ_QRCT01000016.1"/>
</dbReference>
<keyword evidence="3 4" id="KW-0413">Isomerase</keyword>
<dbReference type="EMBL" id="QRCT01000016">
    <property type="protein sequence ID" value="RDU24066.1"/>
    <property type="molecule type" value="Genomic_DNA"/>
</dbReference>
<evidence type="ECO:0000256" key="1">
    <source>
        <dbReference type="ARBA" id="ARBA00001470"/>
    </source>
</evidence>
<dbReference type="OrthoDB" id="5141876at2"/>
<reference evidence="5 6" key="1">
    <citation type="submission" date="2018-07" db="EMBL/GenBank/DDBJ databases">
        <title>Anaerosacharophilus polymeroproducens gen. nov. sp. nov., an anaerobic bacterium isolated from salt field.</title>
        <authorList>
            <person name="Kim W."/>
            <person name="Yang S.-H."/>
            <person name="Oh J."/>
            <person name="Lee J.-H."/>
            <person name="Kwon K.K."/>
        </authorList>
    </citation>
    <scope>NUCLEOTIDE SEQUENCE [LARGE SCALE GENOMIC DNA]</scope>
    <source>
        <strain evidence="5 6">MCWD5</strain>
    </source>
</reference>
<dbReference type="InterPro" id="IPR012341">
    <property type="entry name" value="6hp_glycosidase-like_sf"/>
</dbReference>
<evidence type="ECO:0000256" key="3">
    <source>
        <dbReference type="ARBA" id="ARBA00023235"/>
    </source>
</evidence>
<sequence length="396" mass="46171">MNENAILAGEIKSHLTQKLLPFWKRMKDETYGGYYGHMDYNLEIQKDAAKGCILNSRILWFFSNAYQVLGQEELLLYAAHAYRFLREHFLDEKCGGVYWSLNYDGTVLDSSKHTYNQAFAIYGLASYFEVSKDKKALETAFLLFELIEEKCSDDTGYLEAFTRNFCLEDNEKLSENGVLAERTMNTLLHVFEAYTELYRVSGEEKVAERMKVILDIFAQDVYNPILRRLEVFFDNKMNSLIDLHSFGHDIEASWLIDLGCQILKDEKYHKKMSPITRTLAEQVYETAFDGTSLSNESCNGGVDDARIWWVQAEAVVGFLNEYNKNQTNAKYYEAVNHLWNYIKNNLVDKRDGSEWFWNTDEKSRSDDQKGIVSMWKCPYHNGRMCIELLRRLGNDK</sequence>
<comment type="catalytic activity">
    <reaction evidence="1 4">
        <text>D-cellobiose = beta-D-glucosyl-(1-&gt;4)-D-mannopyranose</text>
        <dbReference type="Rhea" id="RHEA:23384"/>
        <dbReference type="ChEBI" id="CHEBI:17057"/>
        <dbReference type="ChEBI" id="CHEBI:47931"/>
        <dbReference type="EC" id="5.1.3.11"/>
    </reaction>
</comment>
<comment type="similarity">
    <text evidence="2">Belongs to the N-acylglucosamine 2-epimerase family.</text>
</comment>
<comment type="similarity">
    <text evidence="4">Belongs to the cellobiose 2-epimerase family.</text>
</comment>
<dbReference type="SUPFAM" id="SSF48208">
    <property type="entry name" value="Six-hairpin glycosidases"/>
    <property type="match status" value="1"/>
</dbReference>
<dbReference type="EC" id="5.1.3.11" evidence="4"/>
<dbReference type="PANTHER" id="PTHR15108">
    <property type="entry name" value="N-ACYLGLUCOSAMINE-2-EPIMERASE"/>
    <property type="match status" value="1"/>
</dbReference>
<dbReference type="InterPro" id="IPR010819">
    <property type="entry name" value="AGE/CE"/>
</dbReference>
<comment type="function">
    <text evidence="4">Catalyzes the reversible epimerization of cellobiose to 4-O-beta-D-glucopyranosyl-D-mannose (Glc-Man).</text>
</comment>
<accession>A0A371AWV8</accession>
<evidence type="ECO:0000256" key="4">
    <source>
        <dbReference type="HAMAP-Rule" id="MF_00929"/>
    </source>
</evidence>
<organism evidence="5 6">
    <name type="scientific">Anaerosacchariphilus polymeriproducens</name>
    <dbReference type="NCBI Taxonomy" id="1812858"/>
    <lineage>
        <taxon>Bacteria</taxon>
        <taxon>Bacillati</taxon>
        <taxon>Bacillota</taxon>
        <taxon>Clostridia</taxon>
        <taxon>Lachnospirales</taxon>
        <taxon>Lachnospiraceae</taxon>
        <taxon>Anaerosacchariphilus</taxon>
    </lineage>
</organism>
<evidence type="ECO:0000256" key="2">
    <source>
        <dbReference type="ARBA" id="ARBA00008558"/>
    </source>
</evidence>
<keyword evidence="6" id="KW-1185">Reference proteome</keyword>
<evidence type="ECO:0000313" key="5">
    <source>
        <dbReference type="EMBL" id="RDU24066.1"/>
    </source>
</evidence>
<name>A0A371AWV8_9FIRM</name>
<dbReference type="HAMAP" id="MF_00929">
    <property type="entry name" value="Cellobiose_2_epim"/>
    <property type="match status" value="1"/>
</dbReference>
<dbReference type="Pfam" id="PF07221">
    <property type="entry name" value="GlcNAc_2-epim"/>
    <property type="match status" value="1"/>
</dbReference>